<accession>A0A645J6Y2</accession>
<dbReference type="InterPro" id="IPR043129">
    <property type="entry name" value="ATPase_NBD"/>
</dbReference>
<protein>
    <submittedName>
        <fullName evidence="1">Cell division protein FtsA</fullName>
    </submittedName>
</protein>
<dbReference type="GO" id="GO:0051301">
    <property type="term" value="P:cell division"/>
    <property type="evidence" value="ECO:0007669"/>
    <property type="project" value="UniProtKB-KW"/>
</dbReference>
<keyword evidence="1" id="KW-0132">Cell division</keyword>
<dbReference type="EMBL" id="VSSQ01133414">
    <property type="protein sequence ID" value="MPN59418.1"/>
    <property type="molecule type" value="Genomic_DNA"/>
</dbReference>
<organism evidence="1">
    <name type="scientific">bioreactor metagenome</name>
    <dbReference type="NCBI Taxonomy" id="1076179"/>
    <lineage>
        <taxon>unclassified sequences</taxon>
        <taxon>metagenomes</taxon>
        <taxon>ecological metagenomes</taxon>
    </lineage>
</organism>
<comment type="caution">
    <text evidence="1">The sequence shown here is derived from an EMBL/GenBank/DDBJ whole genome shotgun (WGS) entry which is preliminary data.</text>
</comment>
<sequence>MKNANGTITRIPVASFERIVDLRLRELFELIKERVSPNDLLRNIGCGGVLTGGGALFERSSDIFQEVFNFPVRVGCPYEAGGALTDLENPRYSSIWGALKYGEECLLVAEAREKHTLWSAVPRTLGRVVDRAWGAVTNIRKSVKV</sequence>
<dbReference type="Gene3D" id="3.30.420.40">
    <property type="match status" value="1"/>
</dbReference>
<name>A0A645J6Y2_9ZZZZ</name>
<gene>
    <name evidence="1" type="primary">ftsA_49</name>
    <name evidence="1" type="ORF">SDC9_207139</name>
</gene>
<dbReference type="SUPFAM" id="SSF53067">
    <property type="entry name" value="Actin-like ATPase domain"/>
    <property type="match status" value="1"/>
</dbReference>
<keyword evidence="1" id="KW-0131">Cell cycle</keyword>
<proteinExistence type="predicted"/>
<dbReference type="AlphaFoldDB" id="A0A645J6Y2"/>
<reference evidence="1" key="1">
    <citation type="submission" date="2019-08" db="EMBL/GenBank/DDBJ databases">
        <authorList>
            <person name="Kucharzyk K."/>
            <person name="Murdoch R.W."/>
            <person name="Higgins S."/>
            <person name="Loffler F."/>
        </authorList>
    </citation>
    <scope>NUCLEOTIDE SEQUENCE</scope>
</reference>
<evidence type="ECO:0000313" key="1">
    <source>
        <dbReference type="EMBL" id="MPN59418.1"/>
    </source>
</evidence>